<dbReference type="CDD" id="cd07731">
    <property type="entry name" value="ComA-like_MBL-fold"/>
    <property type="match status" value="1"/>
</dbReference>
<dbReference type="PANTHER" id="PTHR30619:SF1">
    <property type="entry name" value="RECOMBINATION PROTEIN 2"/>
    <property type="match status" value="1"/>
</dbReference>
<protein>
    <submittedName>
        <fullName evidence="9">Late competence protein ComEC, DNA transport</fullName>
    </submittedName>
</protein>
<dbReference type="InterPro" id="IPR001279">
    <property type="entry name" value="Metallo-B-lactamas"/>
</dbReference>
<dbReference type="InterPro" id="IPR004797">
    <property type="entry name" value="Competence_ComEC/Rec2"/>
</dbReference>
<evidence type="ECO:0000256" key="1">
    <source>
        <dbReference type="ARBA" id="ARBA00004651"/>
    </source>
</evidence>
<evidence type="ECO:0000259" key="8">
    <source>
        <dbReference type="Pfam" id="PF03772"/>
    </source>
</evidence>
<organism evidence="9 10">
    <name type="scientific">Paucilactobacillus wasatchensis</name>
    <dbReference type="NCBI Taxonomy" id="1335616"/>
    <lineage>
        <taxon>Bacteria</taxon>
        <taxon>Bacillati</taxon>
        <taxon>Bacillota</taxon>
        <taxon>Bacilli</taxon>
        <taxon>Lactobacillales</taxon>
        <taxon>Lactobacillaceae</taxon>
        <taxon>Paucilactobacillus</taxon>
    </lineage>
</organism>
<evidence type="ECO:0000313" key="9">
    <source>
        <dbReference type="EMBL" id="KIS02738.1"/>
    </source>
</evidence>
<dbReference type="Gene3D" id="3.60.15.10">
    <property type="entry name" value="Ribonuclease Z/Hydroxyacylglutathione hydrolase-like"/>
    <property type="match status" value="1"/>
</dbReference>
<dbReference type="InterPro" id="IPR036866">
    <property type="entry name" value="RibonucZ/Hydroxyglut_hydro"/>
</dbReference>
<feature type="transmembrane region" description="Helical" evidence="6">
    <location>
        <begin position="331"/>
        <end position="354"/>
    </location>
</feature>
<feature type="transmembrane region" description="Helical" evidence="6">
    <location>
        <begin position="388"/>
        <end position="405"/>
    </location>
</feature>
<dbReference type="PATRIC" id="fig|1335616.4.peg.1691"/>
<dbReference type="EMBL" id="AWTT01000051">
    <property type="protein sequence ID" value="KIS02738.1"/>
    <property type="molecule type" value="Genomic_DNA"/>
</dbReference>
<dbReference type="Proteomes" id="UP000032279">
    <property type="component" value="Unassembled WGS sequence"/>
</dbReference>
<feature type="transmembrane region" description="Helical" evidence="6">
    <location>
        <begin position="412"/>
        <end position="430"/>
    </location>
</feature>
<evidence type="ECO:0000313" key="10">
    <source>
        <dbReference type="Proteomes" id="UP000032279"/>
    </source>
</evidence>
<dbReference type="SUPFAM" id="SSF56281">
    <property type="entry name" value="Metallo-hydrolase/oxidoreductase"/>
    <property type="match status" value="1"/>
</dbReference>
<evidence type="ECO:0000256" key="5">
    <source>
        <dbReference type="ARBA" id="ARBA00023136"/>
    </source>
</evidence>
<comment type="subcellular location">
    <subcellularLocation>
        <location evidence="1">Cell membrane</location>
        <topology evidence="1">Multi-pass membrane protein</topology>
    </subcellularLocation>
</comment>
<evidence type="ECO:0000256" key="2">
    <source>
        <dbReference type="ARBA" id="ARBA00022475"/>
    </source>
</evidence>
<dbReference type="PANTHER" id="PTHR30619">
    <property type="entry name" value="DNA INTERNALIZATION/COMPETENCE PROTEIN COMEC/REC2"/>
    <property type="match status" value="1"/>
</dbReference>
<dbReference type="STRING" id="1335616.WDC_1682"/>
<feature type="transmembrane region" description="Helical" evidence="6">
    <location>
        <begin position="216"/>
        <end position="239"/>
    </location>
</feature>
<keyword evidence="4 6" id="KW-1133">Transmembrane helix</keyword>
<evidence type="ECO:0000259" key="7">
    <source>
        <dbReference type="Pfam" id="PF00753"/>
    </source>
</evidence>
<keyword evidence="10" id="KW-1185">Reference proteome</keyword>
<sequence>MFGVFCCQFQTNIKRLSVTKQQSVTTALQVYPDQIKINGDQYQFIGKDLSTKQLVQVYGRLESPQEQQKLLAMQECSRWQIDGQIEPIAIATNVNQFDARHYSWTRHIYNQITINHVKSVSLAKISGGATFINWCHEVRCALMQYFATMPKMLKIYCNSLIIGNSAAEFSTVMVGIKQLGLIHLFCISGMHVVLFVDLLKRTLIYCHLNKETINWLLIIILPVYLIIGGGSTSLIRATLMTELTLVGQIKWLKLQRLDIWSLSLLGGLIYQPLVLLTLGGQLSYLLALMLQFLPANGNKLVGAVLLNLIGLPSILSFIFEWHCLSLFASYLMIPFFATVIFPVVIISSVVYRWLPVVGQIVNYGLQLFQSLVDWVSQWPGLIHFGKPPTIGAWILFLLTLSVFLMPQNKKRWLVLLIGYCMIFMLIHLPLSGEVTFFDIGQGDSFLIREPFNRRITMIDTGGQLQFAKPKWARQTFSSDKATKTSINYLKSRGISKIDTLNLSHQDTDHIGFSTSVLTNLRVKQITFPKGMEQQANFKKKVLPLALKQHTKLTPVTDQSLVADLPLQVVHPFTKGHGANEDSVALYGQFGGTSFLFMGDLDRTGEKAILTKYPNLTVDVLKLGHHGSKTASDPAFIKKLGPRTAIVSAGRMNRYGHPNQETLTTMKQNGVAVVSTQKFGMISYQYDLFNHCKWSTKLKGDELEWMLQP</sequence>
<evidence type="ECO:0000256" key="6">
    <source>
        <dbReference type="SAM" id="Phobius"/>
    </source>
</evidence>
<feature type="transmembrane region" description="Helical" evidence="6">
    <location>
        <begin position="179"/>
        <end position="196"/>
    </location>
</feature>
<accession>A0A0D0Y392</accession>
<dbReference type="InterPro" id="IPR035681">
    <property type="entry name" value="ComA-like_MBL"/>
</dbReference>
<dbReference type="NCBIfam" id="TIGR00361">
    <property type="entry name" value="ComEC_Rec2"/>
    <property type="match status" value="1"/>
</dbReference>
<keyword evidence="5 6" id="KW-0472">Membrane</keyword>
<evidence type="ECO:0000256" key="4">
    <source>
        <dbReference type="ARBA" id="ARBA00022989"/>
    </source>
</evidence>
<dbReference type="InterPro" id="IPR052159">
    <property type="entry name" value="Competence_DNA_uptake"/>
</dbReference>
<keyword evidence="3 6" id="KW-0812">Transmembrane</keyword>
<dbReference type="Pfam" id="PF00753">
    <property type="entry name" value="Lactamase_B"/>
    <property type="match status" value="1"/>
</dbReference>
<feature type="transmembrane region" description="Helical" evidence="6">
    <location>
        <begin position="259"/>
        <end position="280"/>
    </location>
</feature>
<feature type="domain" description="Metallo-beta-lactamase" evidence="7">
    <location>
        <begin position="440"/>
        <end position="649"/>
    </location>
</feature>
<reference evidence="9 10" key="1">
    <citation type="submission" date="2013-08" db="EMBL/GenBank/DDBJ databases">
        <title>Lactobacillus wasatchii sp. WDC04, a late gas producing bacteria isolated from aged chedder cheese.</title>
        <authorList>
            <person name="Oberg C.J."/>
            <person name="Culumber M."/>
            <person name="McMahon D.J."/>
            <person name="Broadbent J.R."/>
            <person name="Oberg T.S."/>
            <person name="Ortaki F."/>
        </authorList>
    </citation>
    <scope>NUCLEOTIDE SEQUENCE [LARGE SCALE GENOMIC DNA]</scope>
    <source>
        <strain evidence="9 10">WDC04</strain>
    </source>
</reference>
<keyword evidence="2" id="KW-1003">Cell membrane</keyword>
<comment type="caution">
    <text evidence="9">The sequence shown here is derived from an EMBL/GenBank/DDBJ whole genome shotgun (WGS) entry which is preliminary data.</text>
</comment>
<name>A0A0D0Y392_9LACO</name>
<dbReference type="AlphaFoldDB" id="A0A0D0Y392"/>
<dbReference type="InterPro" id="IPR004477">
    <property type="entry name" value="ComEC_N"/>
</dbReference>
<dbReference type="NCBIfam" id="TIGR00360">
    <property type="entry name" value="ComEC_N-term"/>
    <property type="match status" value="1"/>
</dbReference>
<gene>
    <name evidence="9" type="primary">comEC</name>
    <name evidence="9" type="ORF">WDC_1682</name>
</gene>
<dbReference type="GO" id="GO:0030420">
    <property type="term" value="P:establishment of competence for transformation"/>
    <property type="evidence" value="ECO:0007669"/>
    <property type="project" value="InterPro"/>
</dbReference>
<dbReference type="GO" id="GO:0005886">
    <property type="term" value="C:plasma membrane"/>
    <property type="evidence" value="ECO:0007669"/>
    <property type="project" value="UniProtKB-SubCell"/>
</dbReference>
<evidence type="ECO:0000256" key="3">
    <source>
        <dbReference type="ARBA" id="ARBA00022692"/>
    </source>
</evidence>
<proteinExistence type="predicted"/>
<feature type="domain" description="ComEC/Rec2-related protein" evidence="8">
    <location>
        <begin position="160"/>
        <end position="406"/>
    </location>
</feature>
<dbReference type="Pfam" id="PF03772">
    <property type="entry name" value="Competence"/>
    <property type="match status" value="1"/>
</dbReference>
<feature type="transmembrane region" description="Helical" evidence="6">
    <location>
        <begin position="300"/>
        <end position="319"/>
    </location>
</feature>